<keyword evidence="3" id="KW-1185">Reference proteome</keyword>
<organism evidence="2 3">
    <name type="scientific">Clavibacter michiganensis subsp. michiganensis (strain NCPPB 382)</name>
    <dbReference type="NCBI Taxonomy" id="443906"/>
    <lineage>
        <taxon>Bacteria</taxon>
        <taxon>Bacillati</taxon>
        <taxon>Actinomycetota</taxon>
        <taxon>Actinomycetes</taxon>
        <taxon>Micrococcales</taxon>
        <taxon>Microbacteriaceae</taxon>
        <taxon>Clavibacter</taxon>
    </lineage>
</organism>
<dbReference type="HOGENOM" id="CLU_2367809_0_0_11"/>
<evidence type="ECO:0000256" key="1">
    <source>
        <dbReference type="SAM" id="MobiDB-lite"/>
    </source>
</evidence>
<geneLocation type="plasmid" evidence="2 3">
    <name>pCM1</name>
</geneLocation>
<feature type="region of interest" description="Disordered" evidence="1">
    <location>
        <begin position="66"/>
        <end position="95"/>
    </location>
</feature>
<evidence type="ECO:0000313" key="2">
    <source>
        <dbReference type="EMBL" id="CAM98475.1"/>
    </source>
</evidence>
<evidence type="ECO:0000313" key="3">
    <source>
        <dbReference type="Proteomes" id="UP000001564"/>
    </source>
</evidence>
<accession>A5CLK5</accession>
<dbReference type="EMBL" id="AM711865">
    <property type="protein sequence ID" value="CAM98475.1"/>
    <property type="molecule type" value="Genomic_DNA"/>
</dbReference>
<protein>
    <submittedName>
        <fullName evidence="2">Uncharacterized protein</fullName>
    </submittedName>
</protein>
<proteinExistence type="predicted"/>
<gene>
    <name evidence="2" type="ordered locus">pCM1_0022</name>
</gene>
<name>A5CLK5_CLAM3</name>
<reference evidence="2 3" key="1">
    <citation type="journal article" date="2008" name="J. Bacteriol.">
        <title>The genome sequence of the tomato-pathogenic actinomycete Clavibacter michiganensis subsp. michiganensis NCPPB382 reveals a large island involved in pathogenicity.</title>
        <authorList>
            <person name="Gartemann K.H."/>
            <person name="Abt B."/>
            <person name="Bekel T."/>
            <person name="Burger A."/>
            <person name="Engemann J."/>
            <person name="Flugel M."/>
            <person name="Gaigalat L."/>
            <person name="Goesmann A."/>
            <person name="Grafen I."/>
            <person name="Kalinowski J."/>
            <person name="Kaup O."/>
            <person name="Kirchner O."/>
            <person name="Krause L."/>
            <person name="Linke B."/>
            <person name="McHardy A."/>
            <person name="Meyer F."/>
            <person name="Pohle S."/>
            <person name="Ruckert C."/>
            <person name="Schneiker S."/>
            <person name="Zellermann E.M."/>
            <person name="Puhler A."/>
            <person name="Eichenlaub R."/>
            <person name="Kaiser O."/>
            <person name="Bartels D."/>
        </authorList>
    </citation>
    <scope>NUCLEOTIDE SEQUENCE [LARGE SCALE GENOMIC DNA]</scope>
    <source>
        <strain evidence="2 3">NCPPB 382</strain>
    </source>
</reference>
<dbReference type="KEGG" id="cmi:pCM1_0022"/>
<dbReference type="Proteomes" id="UP000001564">
    <property type="component" value="Plasmid pCM1"/>
</dbReference>
<keyword evidence="2" id="KW-0614">Plasmid</keyword>
<dbReference type="RefSeq" id="WP_011931146.1">
    <property type="nucleotide sequence ID" value="NC_009478.1"/>
</dbReference>
<sequence>MGAAKWMLPAVGWDCRYMTRFAYVLSTYELTVDEADRGAIDHILDGSSPAAGKALGADVAGLELPGDVGGRNGGRELYRERDEPIASQDERGSRI</sequence>
<feature type="compositionally biased region" description="Basic and acidic residues" evidence="1">
    <location>
        <begin position="73"/>
        <end position="95"/>
    </location>
</feature>
<dbReference type="AlphaFoldDB" id="A5CLK5"/>